<gene>
    <name evidence="1" type="ORF">A7A08_00845</name>
</gene>
<evidence type="ECO:0000313" key="2">
    <source>
        <dbReference type="Proteomes" id="UP000095087"/>
    </source>
</evidence>
<proteinExistence type="predicted"/>
<keyword evidence="2" id="KW-1185">Reference proteome</keyword>
<name>A0A1E2S3U9_9HYPH</name>
<accession>A0A1E2S3U9</accession>
<dbReference type="Proteomes" id="UP000095087">
    <property type="component" value="Unassembled WGS sequence"/>
</dbReference>
<protein>
    <submittedName>
        <fullName evidence="1">Uncharacterized protein</fullName>
    </submittedName>
</protein>
<organism evidence="1 2">
    <name type="scientific">Methyloligella halotolerans</name>
    <dbReference type="NCBI Taxonomy" id="1177755"/>
    <lineage>
        <taxon>Bacteria</taxon>
        <taxon>Pseudomonadati</taxon>
        <taxon>Pseudomonadota</taxon>
        <taxon>Alphaproteobacteria</taxon>
        <taxon>Hyphomicrobiales</taxon>
        <taxon>Hyphomicrobiaceae</taxon>
        <taxon>Methyloligella</taxon>
    </lineage>
</organism>
<evidence type="ECO:0000313" key="1">
    <source>
        <dbReference type="EMBL" id="ODA69009.1"/>
    </source>
</evidence>
<sequence>MLDRRHRGAIAVAENGAERDTGDHALMSDDLAALGVSIGDEEADAGIAVGGNKEKRDRCATVNADAGQRYFAG</sequence>
<reference evidence="1 2" key="1">
    <citation type="submission" date="2016-07" db="EMBL/GenBank/DDBJ databases">
        <title>Draft genome sequence of Methyloligella halotolerans C2T (VKM B-2706T=CCUG 61687T=DSM 25045T), a halotolerant polyhydroxybutyrate accumulating methylotroph.</title>
        <authorList>
            <person name="Vasilenko O.V."/>
            <person name="Doronina N.V."/>
            <person name="Poroshina M.N."/>
            <person name="Tarlachkov S.V."/>
            <person name="Trotsenko Y.A."/>
        </authorList>
    </citation>
    <scope>NUCLEOTIDE SEQUENCE [LARGE SCALE GENOMIC DNA]</scope>
    <source>
        <strain evidence="1 2">VKM B-2706</strain>
    </source>
</reference>
<dbReference type="EMBL" id="MASI01000001">
    <property type="protein sequence ID" value="ODA69009.1"/>
    <property type="molecule type" value="Genomic_DNA"/>
</dbReference>
<comment type="caution">
    <text evidence="1">The sequence shown here is derived from an EMBL/GenBank/DDBJ whole genome shotgun (WGS) entry which is preliminary data.</text>
</comment>
<dbReference type="AlphaFoldDB" id="A0A1E2S3U9"/>